<dbReference type="InterPro" id="IPR027443">
    <property type="entry name" value="IPNS-like_sf"/>
</dbReference>
<sequence>MIQHPIRLWFCLLHRETIEAYTEGIHELAASVLQKMAESLGVVGIDFKDWPFTFRSIKYSFNPENIGSAGVPIHTDIGCLTLLQDDEKVGGLEMMDHSGSFKEVPLQSGSFFCLIGDVGHVWSNGRFHNVKHRVLCKVPASRYSIGVFMLSPRDGKVEAPMELVDPPNHPRLYRPINYEEMRVFRVSTGQRASEFLQQFRNLQ</sequence>
<comment type="similarity">
    <text evidence="1">Belongs to the iron/ascorbate-dependent oxidoreductase family.</text>
</comment>
<accession>A0ABU6YQN2</accession>
<dbReference type="Pfam" id="PF03171">
    <property type="entry name" value="2OG-FeII_Oxy"/>
    <property type="match status" value="1"/>
</dbReference>
<dbReference type="Proteomes" id="UP001341840">
    <property type="component" value="Unassembled WGS sequence"/>
</dbReference>
<proteinExistence type="inferred from homology"/>
<dbReference type="PANTHER" id="PTHR47990">
    <property type="entry name" value="2-OXOGLUTARATE (2OG) AND FE(II)-DEPENDENT OXYGENASE SUPERFAMILY PROTEIN-RELATED"/>
    <property type="match status" value="1"/>
</dbReference>
<evidence type="ECO:0000313" key="3">
    <source>
        <dbReference type="EMBL" id="MED6212250.1"/>
    </source>
</evidence>
<dbReference type="InterPro" id="IPR050231">
    <property type="entry name" value="Iron_ascorbate_oxido_reductase"/>
</dbReference>
<evidence type="ECO:0000313" key="4">
    <source>
        <dbReference type="Proteomes" id="UP001341840"/>
    </source>
</evidence>
<evidence type="ECO:0000256" key="1">
    <source>
        <dbReference type="RuleBase" id="RU003682"/>
    </source>
</evidence>
<organism evidence="3 4">
    <name type="scientific">Stylosanthes scabra</name>
    <dbReference type="NCBI Taxonomy" id="79078"/>
    <lineage>
        <taxon>Eukaryota</taxon>
        <taxon>Viridiplantae</taxon>
        <taxon>Streptophyta</taxon>
        <taxon>Embryophyta</taxon>
        <taxon>Tracheophyta</taxon>
        <taxon>Spermatophyta</taxon>
        <taxon>Magnoliopsida</taxon>
        <taxon>eudicotyledons</taxon>
        <taxon>Gunneridae</taxon>
        <taxon>Pentapetalae</taxon>
        <taxon>rosids</taxon>
        <taxon>fabids</taxon>
        <taxon>Fabales</taxon>
        <taxon>Fabaceae</taxon>
        <taxon>Papilionoideae</taxon>
        <taxon>50 kb inversion clade</taxon>
        <taxon>dalbergioids sensu lato</taxon>
        <taxon>Dalbergieae</taxon>
        <taxon>Pterocarpus clade</taxon>
        <taxon>Stylosanthes</taxon>
    </lineage>
</organism>
<keyword evidence="1" id="KW-0408">Iron</keyword>
<dbReference type="InterPro" id="IPR044861">
    <property type="entry name" value="IPNS-like_FE2OG_OXY"/>
</dbReference>
<evidence type="ECO:0000259" key="2">
    <source>
        <dbReference type="PROSITE" id="PS51471"/>
    </source>
</evidence>
<keyword evidence="1" id="KW-0479">Metal-binding</keyword>
<reference evidence="3 4" key="1">
    <citation type="journal article" date="2023" name="Plants (Basel)">
        <title>Bridging the Gap: Combining Genomics and Transcriptomics Approaches to Understand Stylosanthes scabra, an Orphan Legume from the Brazilian Caatinga.</title>
        <authorList>
            <person name="Ferreira-Neto J.R.C."/>
            <person name="da Silva M.D."/>
            <person name="Binneck E."/>
            <person name="de Melo N.F."/>
            <person name="da Silva R.H."/>
            <person name="de Melo A.L.T.M."/>
            <person name="Pandolfi V."/>
            <person name="Bustamante F.O."/>
            <person name="Brasileiro-Vidal A.C."/>
            <person name="Benko-Iseppon A.M."/>
        </authorList>
    </citation>
    <scope>NUCLEOTIDE SEQUENCE [LARGE SCALE GENOMIC DNA]</scope>
    <source>
        <tissue evidence="3">Leaves</tissue>
    </source>
</reference>
<keyword evidence="1" id="KW-0560">Oxidoreductase</keyword>
<name>A0ABU6YQN2_9FABA</name>
<dbReference type="EMBL" id="JASCZI010242876">
    <property type="protein sequence ID" value="MED6212250.1"/>
    <property type="molecule type" value="Genomic_DNA"/>
</dbReference>
<dbReference type="PROSITE" id="PS51471">
    <property type="entry name" value="FE2OG_OXY"/>
    <property type="match status" value="1"/>
</dbReference>
<comment type="caution">
    <text evidence="3">The sequence shown here is derived from an EMBL/GenBank/DDBJ whole genome shotgun (WGS) entry which is preliminary data.</text>
</comment>
<gene>
    <name evidence="3" type="ORF">PIB30_081478</name>
</gene>
<keyword evidence="4" id="KW-1185">Reference proteome</keyword>
<dbReference type="Gene3D" id="2.60.120.330">
    <property type="entry name" value="B-lactam Antibiotic, Isopenicillin N Synthase, Chain"/>
    <property type="match status" value="1"/>
</dbReference>
<feature type="domain" description="Fe2OG dioxygenase" evidence="2">
    <location>
        <begin position="49"/>
        <end position="152"/>
    </location>
</feature>
<dbReference type="InterPro" id="IPR005123">
    <property type="entry name" value="Oxoglu/Fe-dep_dioxygenase_dom"/>
</dbReference>
<dbReference type="SUPFAM" id="SSF51197">
    <property type="entry name" value="Clavaminate synthase-like"/>
    <property type="match status" value="1"/>
</dbReference>
<protein>
    <recommendedName>
        <fullName evidence="2">Fe2OG dioxygenase domain-containing protein</fullName>
    </recommendedName>
</protein>